<feature type="domain" description="IclR-ED" evidence="2">
    <location>
        <begin position="350"/>
        <end position="540"/>
    </location>
</feature>
<feature type="region of interest" description="Disordered" evidence="1">
    <location>
        <begin position="219"/>
        <end position="294"/>
    </location>
</feature>
<accession>A0AAU2K190</accession>
<proteinExistence type="predicted"/>
<dbReference type="GO" id="GO:0003677">
    <property type="term" value="F:DNA binding"/>
    <property type="evidence" value="ECO:0007669"/>
    <property type="project" value="TreeGrafter"/>
</dbReference>
<sequence length="546" mass="58134">MSQAQPSWSPNTGRDGEMRSGARYDVPAAHARLMVSAACPFPLAETFTEPTGVAAGEEAGRELDALCVGVVLDPQASRDIALLVSDRGLTTGALAFGCLLHLAGEEAAGFWWEFAAGAGELKASYLLMLDHKRRAELRDEVLWRDRLTAELDPRPAGQPTGPGWREQPSLADQVRRGLVEAARYAERHEHEDLGDIWLPTPRLAKALFALTGPIRHTELGHDSRLPAPTANPATGAGRRVGFAGGSEQADGNVDSKPAGSASAPVPTPAGRAGMGRLWTPPPGRLESKSGHDPAEWEDSLRVLDVLQLVRESGCVDLPAVARTAGITVEGAAGLLAWLNANGLTRPLDKHTHGPGPLLAEIARGNSVLQHVLDQLRDDTGAAIYLSTYTDGEIAIPHLAWGPNAPQVTMTVDFKETPHASAVGKSLLSQLAPAERADLLSRHRPKPLTRRTITDTGQLIDTIDHYGPQSPYFDVLEYSDAEVCVAISLPLAGHACSVALSLPVATHHRLLDAAKSLSDRSTGLLLALVLATNPTTSATDPRRTEPR</sequence>
<feature type="region of interest" description="Disordered" evidence="1">
    <location>
        <begin position="1"/>
        <end position="20"/>
    </location>
</feature>
<dbReference type="Pfam" id="PF01614">
    <property type="entry name" value="IclR_C"/>
    <property type="match status" value="1"/>
</dbReference>
<dbReference type="InterPro" id="IPR029016">
    <property type="entry name" value="GAF-like_dom_sf"/>
</dbReference>
<feature type="compositionally biased region" description="Basic and acidic residues" evidence="1">
    <location>
        <begin position="285"/>
        <end position="294"/>
    </location>
</feature>
<dbReference type="AlphaFoldDB" id="A0AAU2K190"/>
<organism evidence="3">
    <name type="scientific">Streptomyces sp. NBC_00049</name>
    <dbReference type="NCBI Taxonomy" id="2903617"/>
    <lineage>
        <taxon>Bacteria</taxon>
        <taxon>Bacillati</taxon>
        <taxon>Actinomycetota</taxon>
        <taxon>Actinomycetes</taxon>
        <taxon>Kitasatosporales</taxon>
        <taxon>Streptomycetaceae</taxon>
        <taxon>Streptomyces</taxon>
    </lineage>
</organism>
<gene>
    <name evidence="3" type="ORF">OG327_34415</name>
</gene>
<feature type="compositionally biased region" description="Low complexity" evidence="1">
    <location>
        <begin position="226"/>
        <end position="237"/>
    </location>
</feature>
<evidence type="ECO:0000256" key="1">
    <source>
        <dbReference type="SAM" id="MobiDB-lite"/>
    </source>
</evidence>
<evidence type="ECO:0000313" key="3">
    <source>
        <dbReference type="EMBL" id="WTU77992.1"/>
    </source>
</evidence>
<dbReference type="GO" id="GO:0045892">
    <property type="term" value="P:negative regulation of DNA-templated transcription"/>
    <property type="evidence" value="ECO:0007669"/>
    <property type="project" value="TreeGrafter"/>
</dbReference>
<dbReference type="GO" id="GO:0003700">
    <property type="term" value="F:DNA-binding transcription factor activity"/>
    <property type="evidence" value="ECO:0007669"/>
    <property type="project" value="TreeGrafter"/>
</dbReference>
<dbReference type="Gene3D" id="3.30.450.40">
    <property type="match status" value="1"/>
</dbReference>
<protein>
    <recommendedName>
        <fullName evidence="2">IclR-ED domain-containing protein</fullName>
    </recommendedName>
</protein>
<dbReference type="EMBL" id="CP108264">
    <property type="protein sequence ID" value="WTU77992.1"/>
    <property type="molecule type" value="Genomic_DNA"/>
</dbReference>
<dbReference type="InterPro" id="IPR014757">
    <property type="entry name" value="Tscrpt_reg_IclR_C"/>
</dbReference>
<dbReference type="PANTHER" id="PTHR30136">
    <property type="entry name" value="HELIX-TURN-HELIX TRANSCRIPTIONAL REGULATOR, ICLR FAMILY"/>
    <property type="match status" value="1"/>
</dbReference>
<reference evidence="3" key="1">
    <citation type="submission" date="2022-10" db="EMBL/GenBank/DDBJ databases">
        <title>The complete genomes of actinobacterial strains from the NBC collection.</title>
        <authorList>
            <person name="Joergensen T.S."/>
            <person name="Alvarez Arevalo M."/>
            <person name="Sterndorff E.B."/>
            <person name="Faurdal D."/>
            <person name="Vuksanovic O."/>
            <person name="Mourched A.-S."/>
            <person name="Charusanti P."/>
            <person name="Shaw S."/>
            <person name="Blin K."/>
            <person name="Weber T."/>
        </authorList>
    </citation>
    <scope>NUCLEOTIDE SEQUENCE</scope>
    <source>
        <strain evidence="3">NBC_00049</strain>
    </source>
</reference>
<feature type="compositionally biased region" description="Polar residues" evidence="1">
    <location>
        <begin position="1"/>
        <end position="12"/>
    </location>
</feature>
<dbReference type="SUPFAM" id="SSF55781">
    <property type="entry name" value="GAF domain-like"/>
    <property type="match status" value="1"/>
</dbReference>
<dbReference type="PANTHER" id="PTHR30136:SF24">
    <property type="entry name" value="HTH-TYPE TRANSCRIPTIONAL REPRESSOR ALLR"/>
    <property type="match status" value="1"/>
</dbReference>
<evidence type="ECO:0000259" key="2">
    <source>
        <dbReference type="PROSITE" id="PS51078"/>
    </source>
</evidence>
<dbReference type="InterPro" id="IPR050707">
    <property type="entry name" value="HTH_MetabolicPath_Reg"/>
</dbReference>
<name>A0AAU2K190_9ACTN</name>
<dbReference type="PROSITE" id="PS51078">
    <property type="entry name" value="ICLR_ED"/>
    <property type="match status" value="1"/>
</dbReference>